<name>A0A2T7A3W0_TUBBO</name>
<protein>
    <submittedName>
        <fullName evidence="2">Uncharacterized protein</fullName>
    </submittedName>
</protein>
<sequence length="79" mass="8299">MTQVDAAAKVKVLLPNSRPSEIVVAIAITIVVAMMDEILRRILVAPVVSGLILGASSDNHNPRIGNGTGLSEPWKRGLG</sequence>
<evidence type="ECO:0000256" key="1">
    <source>
        <dbReference type="SAM" id="MobiDB-lite"/>
    </source>
</evidence>
<dbReference type="AlphaFoldDB" id="A0A2T7A3W0"/>
<keyword evidence="3" id="KW-1185">Reference proteome</keyword>
<feature type="region of interest" description="Disordered" evidence="1">
    <location>
        <begin position="58"/>
        <end position="79"/>
    </location>
</feature>
<organism evidence="2 3">
    <name type="scientific">Tuber borchii</name>
    <name type="common">White truffle</name>
    <dbReference type="NCBI Taxonomy" id="42251"/>
    <lineage>
        <taxon>Eukaryota</taxon>
        <taxon>Fungi</taxon>
        <taxon>Dikarya</taxon>
        <taxon>Ascomycota</taxon>
        <taxon>Pezizomycotina</taxon>
        <taxon>Pezizomycetes</taxon>
        <taxon>Pezizales</taxon>
        <taxon>Tuberaceae</taxon>
        <taxon>Tuber</taxon>
    </lineage>
</organism>
<dbReference type="Proteomes" id="UP000244722">
    <property type="component" value="Unassembled WGS sequence"/>
</dbReference>
<gene>
    <name evidence="2" type="ORF">B9Z19DRAFT_1120899</name>
</gene>
<evidence type="ECO:0000313" key="3">
    <source>
        <dbReference type="Proteomes" id="UP000244722"/>
    </source>
</evidence>
<dbReference type="EMBL" id="NESQ01000029">
    <property type="protein sequence ID" value="PUU82409.1"/>
    <property type="molecule type" value="Genomic_DNA"/>
</dbReference>
<comment type="caution">
    <text evidence="2">The sequence shown here is derived from an EMBL/GenBank/DDBJ whole genome shotgun (WGS) entry which is preliminary data.</text>
</comment>
<evidence type="ECO:0000313" key="2">
    <source>
        <dbReference type="EMBL" id="PUU82409.1"/>
    </source>
</evidence>
<reference evidence="2 3" key="1">
    <citation type="submission" date="2017-04" db="EMBL/GenBank/DDBJ databases">
        <title>Draft genome sequence of Tuber borchii Vittad., a whitish edible truffle.</title>
        <authorList>
            <consortium name="DOE Joint Genome Institute"/>
            <person name="Murat C."/>
            <person name="Kuo A."/>
            <person name="Barry K.W."/>
            <person name="Clum A."/>
            <person name="Dockter R.B."/>
            <person name="Fauchery L."/>
            <person name="Iotti M."/>
            <person name="Kohler A."/>
            <person name="Labutti K."/>
            <person name="Lindquist E.A."/>
            <person name="Lipzen A."/>
            <person name="Ohm R.A."/>
            <person name="Wang M."/>
            <person name="Grigoriev I.V."/>
            <person name="Zambonelli A."/>
            <person name="Martin F.M."/>
        </authorList>
    </citation>
    <scope>NUCLEOTIDE SEQUENCE [LARGE SCALE GENOMIC DNA]</scope>
    <source>
        <strain evidence="2 3">Tbo3840</strain>
    </source>
</reference>
<accession>A0A2T7A3W0</accession>
<proteinExistence type="predicted"/>